<dbReference type="CDD" id="cd05402">
    <property type="entry name" value="NT_PAP_TUTase"/>
    <property type="match status" value="1"/>
</dbReference>
<feature type="region of interest" description="Disordered" evidence="1">
    <location>
        <begin position="891"/>
        <end position="1022"/>
    </location>
</feature>
<dbReference type="Gene3D" id="1.10.1410.10">
    <property type="match status" value="2"/>
</dbReference>
<dbReference type="GO" id="GO:0031123">
    <property type="term" value="P:RNA 3'-end processing"/>
    <property type="evidence" value="ECO:0007669"/>
    <property type="project" value="TreeGrafter"/>
</dbReference>
<reference evidence="3 4" key="1">
    <citation type="journal article" date="2016" name="Mol. Biol. Evol.">
        <title>Comparative Genomics of Early-Diverging Mushroom-Forming Fungi Provides Insights into the Origins of Lignocellulose Decay Capabilities.</title>
        <authorList>
            <person name="Nagy L.G."/>
            <person name="Riley R."/>
            <person name="Tritt A."/>
            <person name="Adam C."/>
            <person name="Daum C."/>
            <person name="Floudas D."/>
            <person name="Sun H."/>
            <person name="Yadav J.S."/>
            <person name="Pangilinan J."/>
            <person name="Larsson K.H."/>
            <person name="Matsuura K."/>
            <person name="Barry K."/>
            <person name="Labutti K."/>
            <person name="Kuo R."/>
            <person name="Ohm R.A."/>
            <person name="Bhattacharya S.S."/>
            <person name="Shirouzu T."/>
            <person name="Yoshinaga Y."/>
            <person name="Martin F.M."/>
            <person name="Grigoriev I.V."/>
            <person name="Hibbett D.S."/>
        </authorList>
    </citation>
    <scope>NUCLEOTIDE SEQUENCE [LARGE SCALE GENOMIC DNA]</scope>
    <source>
        <strain evidence="3 4">TUFC12733</strain>
    </source>
</reference>
<dbReference type="EMBL" id="KV417316">
    <property type="protein sequence ID" value="KZO91943.1"/>
    <property type="molecule type" value="Genomic_DNA"/>
</dbReference>
<dbReference type="PANTHER" id="PTHR12271">
    <property type="entry name" value="POLY A POLYMERASE CID PAP -RELATED"/>
    <property type="match status" value="1"/>
</dbReference>
<dbReference type="SUPFAM" id="SSF81631">
    <property type="entry name" value="PAP/OAS1 substrate-binding domain"/>
    <property type="match status" value="2"/>
</dbReference>
<feature type="domain" description="Poly(A) RNA polymerase mitochondrial-like central palm" evidence="2">
    <location>
        <begin position="474"/>
        <end position="621"/>
    </location>
</feature>
<dbReference type="STRING" id="1330018.A0A167HSR0"/>
<evidence type="ECO:0000313" key="4">
    <source>
        <dbReference type="Proteomes" id="UP000076738"/>
    </source>
</evidence>
<evidence type="ECO:0000259" key="2">
    <source>
        <dbReference type="Pfam" id="PF22600"/>
    </source>
</evidence>
<evidence type="ECO:0000313" key="3">
    <source>
        <dbReference type="EMBL" id="KZO91943.1"/>
    </source>
</evidence>
<dbReference type="SUPFAM" id="SSF81301">
    <property type="entry name" value="Nucleotidyltransferase"/>
    <property type="match status" value="1"/>
</dbReference>
<gene>
    <name evidence="3" type="ORF">CALVIDRAFT_541427</name>
</gene>
<dbReference type="PANTHER" id="PTHR12271:SF40">
    <property type="entry name" value="POLY(A) RNA POLYMERASE GLD2"/>
    <property type="match status" value="1"/>
</dbReference>
<name>A0A167HSR0_CALVF</name>
<dbReference type="Pfam" id="PF22600">
    <property type="entry name" value="MTPAP-like_central"/>
    <property type="match status" value="1"/>
</dbReference>
<dbReference type="AlphaFoldDB" id="A0A167HSR0"/>
<dbReference type="InterPro" id="IPR054708">
    <property type="entry name" value="MTPAP-like_central"/>
</dbReference>
<feature type="compositionally biased region" description="Polar residues" evidence="1">
    <location>
        <begin position="911"/>
        <end position="922"/>
    </location>
</feature>
<dbReference type="GO" id="GO:0016779">
    <property type="term" value="F:nucleotidyltransferase activity"/>
    <property type="evidence" value="ECO:0007669"/>
    <property type="project" value="UniProtKB-ARBA"/>
</dbReference>
<dbReference type="Gene3D" id="3.30.460.10">
    <property type="entry name" value="Beta Polymerase, domain 2"/>
    <property type="match status" value="1"/>
</dbReference>
<protein>
    <recommendedName>
        <fullName evidence="2">Poly(A) RNA polymerase mitochondrial-like central palm domain-containing protein</fullName>
    </recommendedName>
</protein>
<organism evidence="3 4">
    <name type="scientific">Calocera viscosa (strain TUFC12733)</name>
    <dbReference type="NCBI Taxonomy" id="1330018"/>
    <lineage>
        <taxon>Eukaryota</taxon>
        <taxon>Fungi</taxon>
        <taxon>Dikarya</taxon>
        <taxon>Basidiomycota</taxon>
        <taxon>Agaricomycotina</taxon>
        <taxon>Dacrymycetes</taxon>
        <taxon>Dacrymycetales</taxon>
        <taxon>Dacrymycetaceae</taxon>
        <taxon>Calocera</taxon>
    </lineage>
</organism>
<dbReference type="OrthoDB" id="2274644at2759"/>
<proteinExistence type="predicted"/>
<dbReference type="Proteomes" id="UP000076738">
    <property type="component" value="Unassembled WGS sequence"/>
</dbReference>
<evidence type="ECO:0000256" key="1">
    <source>
        <dbReference type="SAM" id="MobiDB-lite"/>
    </source>
</evidence>
<dbReference type="GO" id="GO:0010605">
    <property type="term" value="P:negative regulation of macromolecule metabolic process"/>
    <property type="evidence" value="ECO:0007669"/>
    <property type="project" value="UniProtKB-ARBA"/>
</dbReference>
<accession>A0A167HSR0</accession>
<dbReference type="InterPro" id="IPR043519">
    <property type="entry name" value="NT_sf"/>
</dbReference>
<feature type="compositionally biased region" description="Polar residues" evidence="1">
    <location>
        <begin position="961"/>
        <end position="979"/>
    </location>
</feature>
<sequence length="1022" mass="115029">MRLPKGLIPASAQRRVTPPCSLRILRSLSTTAPKSAQLLHEYLPPKSNNMVGATRARIARIKKHESMPIYDKQIFNDVERVCELEKMSEDEKEERLKVVARLTEILTEELGPDVEVIDISPYTWGAELTGVEIELAISVKGTLDPINNTNHFKASNTDAIIELLSRHGISALSIPSTPTPGPTSYSMVYSSAGHFYIHLAPHEDHVKLRDLLNRYMEKSLYGKWLLALYRAWINSYFEEDKARGFLTTASALVVIAHLQRRRLLPNFQAEDGDATPTIDFFHPETLADIELSERKLLKLRQFKHAVGDFFSNIAHKLEFRRDMISVKEGGWVARSLSLGIPHIVAPPVPLKNPLSRKDEDLDVLDALKQEERAQYIRHPDNNSILIPRHQPEEWKRATWVVQHPFMPQVNLAQSFQGPEFQMMRSLMVRTAAQLKSTTPLPAVFGPEVPPASGLTLSQLYMKIAAPTERHPQLGEQIVTFYETQKPYPDLHRMRQRAMDDIKAIISDLPSGYRFHLDRFGSTVYCDSKKSDLDLVILDDSYPAGFPPALTFSELRRTPIYNMKWLATEMKKSGKFDRIQPISTAAVPIVKAIHKDTGVRIDVNTNDRLGLCNTQLLQRYSELCPSLPTLVFSIKRWANALGMNDPSGQHGPVGFSSYCLTLMLIFYLQTRGILPSLQADIKEPNKVWFDTTKWVRLANDQRLQCDTRFGNAEDWEVMKYEIEDVLAGFFRYWGSVHNYGNNIASIKEGVPVPRTIPIGQAAIDRAAIIAEYQDGRADGDDYNTFVPSDEDLQSDASSLRSGWNSDKDSIEVFEQPASWTQRILVVQDPFLLIKNVASNVDKGVLERFRVGCMRVYSQLNSGQPLSSIFPDNYDLGTDRRAYQPHSAVVHKRGGYATTPGRQQRRFTDARHYSTTSGSGSVQQPVFAALASHPAKEVSNPRSGSWQRRPRVVTPSADETRSSRGVATVSWTQRTDGTTPGNEILTADDVLGQATQGRGRGRGGRGAWSGKRSRRSRRGDSEQT</sequence>
<keyword evidence="4" id="KW-1185">Reference proteome</keyword>